<protein>
    <recommendedName>
        <fullName evidence="1">ER-bound oxygenase mpaB/mpaB'/Rubber oxygenase catalytic domain-containing protein</fullName>
    </recommendedName>
</protein>
<dbReference type="AlphaFoldDB" id="D0L5I3"/>
<feature type="domain" description="ER-bound oxygenase mpaB/mpaB'/Rubber oxygenase catalytic" evidence="1">
    <location>
        <begin position="25"/>
        <end position="250"/>
    </location>
</feature>
<dbReference type="EMBL" id="CP001802">
    <property type="protein sequence ID" value="ACY20512.1"/>
    <property type="molecule type" value="Genomic_DNA"/>
</dbReference>
<dbReference type="HOGENOM" id="CLU_059206_3_0_11"/>
<dbReference type="KEGG" id="gbr:Gbro_1211"/>
<evidence type="ECO:0000313" key="3">
    <source>
        <dbReference type="Proteomes" id="UP000001219"/>
    </source>
</evidence>
<evidence type="ECO:0000259" key="1">
    <source>
        <dbReference type="Pfam" id="PF09995"/>
    </source>
</evidence>
<dbReference type="eggNOG" id="COG3662">
    <property type="taxonomic scope" value="Bacteria"/>
</dbReference>
<dbReference type="STRING" id="526226.Gbro_1211"/>
<accession>D0L5I3</accession>
<name>D0L5I3_GORB4</name>
<reference evidence="3" key="1">
    <citation type="submission" date="2009-10" db="EMBL/GenBank/DDBJ databases">
        <title>The complete chromosome of Gordonia bronchialis DSM 43247.</title>
        <authorList>
            <consortium name="US DOE Joint Genome Institute (JGI-PGF)"/>
            <person name="Lucas S."/>
            <person name="Copeland A."/>
            <person name="Lapidus A."/>
            <person name="Glavina del Rio T."/>
            <person name="Dalin E."/>
            <person name="Tice H."/>
            <person name="Bruce D."/>
            <person name="Goodwin L."/>
            <person name="Pitluck S."/>
            <person name="Kyrpides N."/>
            <person name="Mavromatis K."/>
            <person name="Ivanova N."/>
            <person name="Ovchinnikova G."/>
            <person name="Saunders E."/>
            <person name="Brettin T."/>
            <person name="Detter J.C."/>
            <person name="Han C."/>
            <person name="Larimer F."/>
            <person name="Land M."/>
            <person name="Hauser L."/>
            <person name="Markowitz V."/>
            <person name="Cheng J.-F."/>
            <person name="Hugenholtz P."/>
            <person name="Woyke T."/>
            <person name="Wu D."/>
            <person name="Jando M."/>
            <person name="Schneider S."/>
            <person name="Goeker M."/>
            <person name="Klenk H.-P."/>
            <person name="Eisen J.A."/>
        </authorList>
    </citation>
    <scope>NUCLEOTIDE SEQUENCE [LARGE SCALE GENOMIC DNA]</scope>
    <source>
        <strain evidence="3">ATCC 25592 / DSM 43247 / BCRC 13721 / JCM 3198 / KCTC 3076 / NBRC 16047 / NCTC 10667</strain>
    </source>
</reference>
<reference evidence="2 3" key="2">
    <citation type="journal article" date="2010" name="Stand. Genomic Sci.">
        <title>Complete genome sequence of Gordonia bronchialis type strain (3410).</title>
        <authorList>
            <person name="Ivanova N."/>
            <person name="Sikorski J."/>
            <person name="Jando M."/>
            <person name="Lapidus A."/>
            <person name="Nolan M."/>
            <person name="Lucas S."/>
            <person name="Del Rio T.G."/>
            <person name="Tice H."/>
            <person name="Copeland A."/>
            <person name="Cheng J.F."/>
            <person name="Chen F."/>
            <person name="Bruce D."/>
            <person name="Goodwin L."/>
            <person name="Pitluck S."/>
            <person name="Mavromatis K."/>
            <person name="Ovchinnikova G."/>
            <person name="Pati A."/>
            <person name="Chen A."/>
            <person name="Palaniappan K."/>
            <person name="Land M."/>
            <person name="Hauser L."/>
            <person name="Chang Y.J."/>
            <person name="Jeffries C.D."/>
            <person name="Chain P."/>
            <person name="Saunders E."/>
            <person name="Han C."/>
            <person name="Detter J.C."/>
            <person name="Brettin T."/>
            <person name="Rohde M."/>
            <person name="Goker M."/>
            <person name="Bristow J."/>
            <person name="Eisen J.A."/>
            <person name="Markowitz V."/>
            <person name="Hugenholtz P."/>
            <person name="Klenk H.P."/>
            <person name="Kyrpides N.C."/>
        </authorList>
    </citation>
    <scope>NUCLEOTIDE SEQUENCE [LARGE SCALE GENOMIC DNA]</scope>
    <source>
        <strain evidence="3">ATCC 25592 / DSM 43247 / BCRC 13721 / JCM 3198 / KCTC 3076 / NBRC 16047 / NCTC 10667</strain>
    </source>
</reference>
<keyword evidence="3" id="KW-1185">Reference proteome</keyword>
<dbReference type="PANTHER" id="PTHR36151">
    <property type="entry name" value="BLR2777 PROTEIN"/>
    <property type="match status" value="1"/>
</dbReference>
<dbReference type="Pfam" id="PF09995">
    <property type="entry name" value="MPAB_Lcp_cat"/>
    <property type="match status" value="1"/>
</dbReference>
<sequence>MPRARRRRPIRQPADLITSLGPTIAGSNVIMQLANPKVGYGVNESRVDSGNAIKRPIKRGRTTGTFLAVALLGNADDQAFVHREVGKIHQQVYSTPQSPVRYSASDARLQLWVAVCLLKYFIDQYELLYGPLTARERELVVQQAHPLGTALNVPLSKWPRSYDALVAYWSSEVTKLRIDPPVRAELQSLSDLSFLEYRAGRLGTLAHRTLGPSMAYVISAGLPDDIRELMGWRWSERHARRYRATLAGFRLIDPVMRPVVKGMLHLNLLDLRVRRRLGLRVF</sequence>
<dbReference type="PANTHER" id="PTHR36151:SF3">
    <property type="entry name" value="ER-BOUND OXYGENASE MPAB_MPAB'_RUBBER OXYGENASE CATALYTIC DOMAIN-CONTAINING PROTEIN"/>
    <property type="match status" value="1"/>
</dbReference>
<dbReference type="InterPro" id="IPR018713">
    <property type="entry name" value="MPAB/Lcp_cat_dom"/>
</dbReference>
<gene>
    <name evidence="2" type="ordered locus">Gbro_1211</name>
</gene>
<evidence type="ECO:0000313" key="2">
    <source>
        <dbReference type="EMBL" id="ACY20512.1"/>
    </source>
</evidence>
<dbReference type="GO" id="GO:0016491">
    <property type="term" value="F:oxidoreductase activity"/>
    <property type="evidence" value="ECO:0007669"/>
    <property type="project" value="InterPro"/>
</dbReference>
<dbReference type="Proteomes" id="UP000001219">
    <property type="component" value="Chromosome"/>
</dbReference>
<organism evidence="2 3">
    <name type="scientific">Gordonia bronchialis (strain ATCC 25592 / DSM 43247 / BCRC 13721 / JCM 3198 / KCTC 3076 / NBRC 16047 / NCTC 10667)</name>
    <name type="common">Rhodococcus bronchialis</name>
    <dbReference type="NCBI Taxonomy" id="526226"/>
    <lineage>
        <taxon>Bacteria</taxon>
        <taxon>Bacillati</taxon>
        <taxon>Actinomycetota</taxon>
        <taxon>Actinomycetes</taxon>
        <taxon>Mycobacteriales</taxon>
        <taxon>Gordoniaceae</taxon>
        <taxon>Gordonia</taxon>
    </lineage>
</organism>
<proteinExistence type="predicted"/>